<dbReference type="InterPro" id="IPR036188">
    <property type="entry name" value="FAD/NAD-bd_sf"/>
</dbReference>
<protein>
    <submittedName>
        <fullName evidence="2">15-cis-phytoene desaturase, chloroplastic/chromoplastic</fullName>
    </submittedName>
</protein>
<name>A0A2V3ITH7_9FLOR</name>
<sequence length="536" mass="60341">MTASQRAFVSSFTNVSLNNVANTKFSNKTTNRKPEQGRWRMESDGVRPNRIAVIGAGWAGLGAAHHLAQQENTEVTLIDAAPSVGGLVAGWKTKKGQDVEVGIHGMWRPYFNLFHLVKRELGLDPFTDWTRSSQRSPKGKVVESPIFNDMPRLPSPMGTFVYTKFLDLPLVDRLSALPLLEAVILWDNSDEAWRKFDKMTAKELFKQYGCSERVYKEAFEPMLLVGLFAPGEQCSAAGALGMLYFFILAHQADFDVVWPRGTVGTKIFAPLVDRIMSYGGKVRTATRLQDVVIEDNKVKSIVTTSGTGLEESLDVDALIFSVGISGLQGILRNSKTLASREEFRNTNNLSSIDVMAVRLYFDRKIRIEFDSNACFGFDEMTGWTYFNLNAIHDEFNDADKTVIEADFYHSNQLMPMDDGEIAEEVRRRLCIAESTFKGAVVEDYVVVRVPRGVTHFRPGSYQDFMDTTTSIENVFMSGDWYVQAPTCCCYRATRIADTYHFASCLAAFLFNLMRCTKQDKDFAWQLQSGESPCYRV</sequence>
<keyword evidence="3" id="KW-1185">Reference proteome</keyword>
<organism evidence="2 3">
    <name type="scientific">Gracilariopsis chorda</name>
    <dbReference type="NCBI Taxonomy" id="448386"/>
    <lineage>
        <taxon>Eukaryota</taxon>
        <taxon>Rhodophyta</taxon>
        <taxon>Florideophyceae</taxon>
        <taxon>Rhodymeniophycidae</taxon>
        <taxon>Gracilariales</taxon>
        <taxon>Gracilariaceae</taxon>
        <taxon>Gracilariopsis</taxon>
    </lineage>
</organism>
<accession>A0A2V3ITH7</accession>
<dbReference type="OrthoDB" id="2219495at2759"/>
<comment type="caution">
    <text evidence="2">The sequence shown here is derived from an EMBL/GenBank/DDBJ whole genome shotgun (WGS) entry which is preliminary data.</text>
</comment>
<dbReference type="PANTHER" id="PTHR42923">
    <property type="entry name" value="PROTOPORPHYRINOGEN OXIDASE"/>
    <property type="match status" value="1"/>
</dbReference>
<proteinExistence type="predicted"/>
<dbReference type="Gene3D" id="3.50.50.60">
    <property type="entry name" value="FAD/NAD(P)-binding domain"/>
    <property type="match status" value="1"/>
</dbReference>
<feature type="domain" description="Amine oxidase" evidence="1">
    <location>
        <begin position="59"/>
        <end position="480"/>
    </location>
</feature>
<gene>
    <name evidence="2" type="ORF">BWQ96_05863</name>
</gene>
<reference evidence="2 3" key="1">
    <citation type="journal article" date="2018" name="Mol. Biol. Evol.">
        <title>Analysis of the draft genome of the red seaweed Gracilariopsis chorda provides insights into genome size evolution in Rhodophyta.</title>
        <authorList>
            <person name="Lee J."/>
            <person name="Yang E.C."/>
            <person name="Graf L."/>
            <person name="Yang J.H."/>
            <person name="Qiu H."/>
            <person name="Zel Zion U."/>
            <person name="Chan C.X."/>
            <person name="Stephens T.G."/>
            <person name="Weber A.P.M."/>
            <person name="Boo G.H."/>
            <person name="Boo S.M."/>
            <person name="Kim K.M."/>
            <person name="Shin Y."/>
            <person name="Jung M."/>
            <person name="Lee S.J."/>
            <person name="Yim H.S."/>
            <person name="Lee J.H."/>
            <person name="Bhattacharya D."/>
            <person name="Yoon H.S."/>
        </authorList>
    </citation>
    <scope>NUCLEOTIDE SEQUENCE [LARGE SCALE GENOMIC DNA]</scope>
    <source>
        <strain evidence="2 3">SKKU-2015</strain>
        <tissue evidence="2">Whole body</tissue>
    </source>
</reference>
<dbReference type="Proteomes" id="UP000247409">
    <property type="component" value="Unassembled WGS sequence"/>
</dbReference>
<dbReference type="InterPro" id="IPR050464">
    <property type="entry name" value="Zeta_carotene_desat/Oxidored"/>
</dbReference>
<evidence type="ECO:0000313" key="3">
    <source>
        <dbReference type="Proteomes" id="UP000247409"/>
    </source>
</evidence>
<dbReference type="PANTHER" id="PTHR42923:SF24">
    <property type="entry name" value="OS04G0560500 PROTEIN"/>
    <property type="match status" value="1"/>
</dbReference>
<dbReference type="SUPFAM" id="SSF51905">
    <property type="entry name" value="FAD/NAD(P)-binding domain"/>
    <property type="match status" value="1"/>
</dbReference>
<dbReference type="AlphaFoldDB" id="A0A2V3ITH7"/>
<evidence type="ECO:0000259" key="1">
    <source>
        <dbReference type="Pfam" id="PF01593"/>
    </source>
</evidence>
<evidence type="ECO:0000313" key="2">
    <source>
        <dbReference type="EMBL" id="PXF44420.1"/>
    </source>
</evidence>
<dbReference type="EMBL" id="NBIV01000092">
    <property type="protein sequence ID" value="PXF44420.1"/>
    <property type="molecule type" value="Genomic_DNA"/>
</dbReference>
<dbReference type="InterPro" id="IPR002937">
    <property type="entry name" value="Amino_oxidase"/>
</dbReference>
<dbReference type="GO" id="GO:0016491">
    <property type="term" value="F:oxidoreductase activity"/>
    <property type="evidence" value="ECO:0007669"/>
    <property type="project" value="InterPro"/>
</dbReference>
<dbReference type="Pfam" id="PF01593">
    <property type="entry name" value="Amino_oxidase"/>
    <property type="match status" value="1"/>
</dbReference>
<dbReference type="PRINTS" id="PR00419">
    <property type="entry name" value="ADXRDTASE"/>
</dbReference>
<dbReference type="STRING" id="448386.A0A2V3ITH7"/>
<dbReference type="Gene3D" id="3.90.660.50">
    <property type="match status" value="1"/>
</dbReference>